<dbReference type="Gramene" id="BGIOSGA033534-TA">
    <property type="protein sequence ID" value="BGIOSGA033534-PA"/>
    <property type="gene ID" value="BGIOSGA033534"/>
</dbReference>
<dbReference type="AlphaFoldDB" id="B8BIK0"/>
<dbReference type="Proteomes" id="UP000007015">
    <property type="component" value="Chromosome 11"/>
</dbReference>
<gene>
    <name evidence="1" type="ORF">OsI_37027</name>
</gene>
<reference evidence="1 2" key="1">
    <citation type="journal article" date="2005" name="PLoS Biol.">
        <title>The genomes of Oryza sativa: a history of duplications.</title>
        <authorList>
            <person name="Yu J."/>
            <person name="Wang J."/>
            <person name="Lin W."/>
            <person name="Li S."/>
            <person name="Li H."/>
            <person name="Zhou J."/>
            <person name="Ni P."/>
            <person name="Dong W."/>
            <person name="Hu S."/>
            <person name="Zeng C."/>
            <person name="Zhang J."/>
            <person name="Zhang Y."/>
            <person name="Li R."/>
            <person name="Xu Z."/>
            <person name="Li S."/>
            <person name="Li X."/>
            <person name="Zheng H."/>
            <person name="Cong L."/>
            <person name="Lin L."/>
            <person name="Yin J."/>
            <person name="Geng J."/>
            <person name="Li G."/>
            <person name="Shi J."/>
            <person name="Liu J."/>
            <person name="Lv H."/>
            <person name="Li J."/>
            <person name="Wang J."/>
            <person name="Deng Y."/>
            <person name="Ran L."/>
            <person name="Shi X."/>
            <person name="Wang X."/>
            <person name="Wu Q."/>
            <person name="Li C."/>
            <person name="Ren X."/>
            <person name="Wang J."/>
            <person name="Wang X."/>
            <person name="Li D."/>
            <person name="Liu D."/>
            <person name="Zhang X."/>
            <person name="Ji Z."/>
            <person name="Zhao W."/>
            <person name="Sun Y."/>
            <person name="Zhang Z."/>
            <person name="Bao J."/>
            <person name="Han Y."/>
            <person name="Dong L."/>
            <person name="Ji J."/>
            <person name="Chen P."/>
            <person name="Wu S."/>
            <person name="Liu J."/>
            <person name="Xiao Y."/>
            <person name="Bu D."/>
            <person name="Tan J."/>
            <person name="Yang L."/>
            <person name="Ye C."/>
            <person name="Zhang J."/>
            <person name="Xu J."/>
            <person name="Zhou Y."/>
            <person name="Yu Y."/>
            <person name="Zhang B."/>
            <person name="Zhuang S."/>
            <person name="Wei H."/>
            <person name="Liu B."/>
            <person name="Lei M."/>
            <person name="Yu H."/>
            <person name="Li Y."/>
            <person name="Xu H."/>
            <person name="Wei S."/>
            <person name="He X."/>
            <person name="Fang L."/>
            <person name="Zhang Z."/>
            <person name="Zhang Y."/>
            <person name="Huang X."/>
            <person name="Su Z."/>
            <person name="Tong W."/>
            <person name="Li J."/>
            <person name="Tong Z."/>
            <person name="Li S."/>
            <person name="Ye J."/>
            <person name="Wang L."/>
            <person name="Fang L."/>
            <person name="Lei T."/>
            <person name="Chen C."/>
            <person name="Chen H."/>
            <person name="Xu Z."/>
            <person name="Li H."/>
            <person name="Huang H."/>
            <person name="Zhang F."/>
            <person name="Xu H."/>
            <person name="Li N."/>
            <person name="Zhao C."/>
            <person name="Li S."/>
            <person name="Dong L."/>
            <person name="Huang Y."/>
            <person name="Li L."/>
            <person name="Xi Y."/>
            <person name="Qi Q."/>
            <person name="Li W."/>
            <person name="Zhang B."/>
            <person name="Hu W."/>
            <person name="Zhang Y."/>
            <person name="Tian X."/>
            <person name="Jiao Y."/>
            <person name="Liang X."/>
            <person name="Jin J."/>
            <person name="Gao L."/>
            <person name="Zheng W."/>
            <person name="Hao B."/>
            <person name="Liu S."/>
            <person name="Wang W."/>
            <person name="Yuan L."/>
            <person name="Cao M."/>
            <person name="McDermott J."/>
            <person name="Samudrala R."/>
            <person name="Wang J."/>
            <person name="Wong G.K."/>
            <person name="Yang H."/>
        </authorList>
    </citation>
    <scope>NUCLEOTIDE SEQUENCE [LARGE SCALE GENOMIC DNA]</scope>
    <source>
        <strain evidence="2">cv. 93-11</strain>
    </source>
</reference>
<dbReference type="STRING" id="39946.B8BIK0"/>
<proteinExistence type="predicted"/>
<organism evidence="1 2">
    <name type="scientific">Oryza sativa subsp. indica</name>
    <name type="common">Rice</name>
    <dbReference type="NCBI Taxonomy" id="39946"/>
    <lineage>
        <taxon>Eukaryota</taxon>
        <taxon>Viridiplantae</taxon>
        <taxon>Streptophyta</taxon>
        <taxon>Embryophyta</taxon>
        <taxon>Tracheophyta</taxon>
        <taxon>Spermatophyta</taxon>
        <taxon>Magnoliopsida</taxon>
        <taxon>Liliopsida</taxon>
        <taxon>Poales</taxon>
        <taxon>Poaceae</taxon>
        <taxon>BOP clade</taxon>
        <taxon>Oryzoideae</taxon>
        <taxon>Oryzeae</taxon>
        <taxon>Oryzinae</taxon>
        <taxon>Oryza</taxon>
        <taxon>Oryza sativa</taxon>
    </lineage>
</organism>
<keyword evidence="2" id="KW-1185">Reference proteome</keyword>
<sequence>MCCLHNYIEECQLATSGKIRPDLIRAQTFPDGLMERMAETFPEYEQLFHVHRQA</sequence>
<protein>
    <submittedName>
        <fullName evidence="1">Uncharacterized protein</fullName>
    </submittedName>
</protein>
<accession>B8BIK0</accession>
<name>B8BIK0_ORYSI</name>
<evidence type="ECO:0000313" key="2">
    <source>
        <dbReference type="Proteomes" id="UP000007015"/>
    </source>
</evidence>
<evidence type="ECO:0000313" key="1">
    <source>
        <dbReference type="EMBL" id="EEC68635.1"/>
    </source>
</evidence>
<dbReference type="EMBL" id="CM000136">
    <property type="protein sequence ID" value="EEC68635.1"/>
    <property type="molecule type" value="Genomic_DNA"/>
</dbReference>
<dbReference type="HOGENOM" id="CLU_3053725_0_0_1"/>